<gene>
    <name evidence="1" type="ORF">RRG08_013993</name>
</gene>
<dbReference type="EMBL" id="JAWDGP010004772">
    <property type="protein sequence ID" value="KAK3762022.1"/>
    <property type="molecule type" value="Genomic_DNA"/>
</dbReference>
<dbReference type="Proteomes" id="UP001283361">
    <property type="component" value="Unassembled WGS sequence"/>
</dbReference>
<organism evidence="1 2">
    <name type="scientific">Elysia crispata</name>
    <name type="common">lettuce slug</name>
    <dbReference type="NCBI Taxonomy" id="231223"/>
    <lineage>
        <taxon>Eukaryota</taxon>
        <taxon>Metazoa</taxon>
        <taxon>Spiralia</taxon>
        <taxon>Lophotrochozoa</taxon>
        <taxon>Mollusca</taxon>
        <taxon>Gastropoda</taxon>
        <taxon>Heterobranchia</taxon>
        <taxon>Euthyneura</taxon>
        <taxon>Panpulmonata</taxon>
        <taxon>Sacoglossa</taxon>
        <taxon>Placobranchoidea</taxon>
        <taxon>Plakobranchidae</taxon>
        <taxon>Elysia</taxon>
    </lineage>
</organism>
<protein>
    <submittedName>
        <fullName evidence="1">Uncharacterized protein</fullName>
    </submittedName>
</protein>
<sequence>MVSGQGGTHLNNLHQSLCWIPQGYVDFHQGNDGRMCGSESLNVCVCVWDLETALLSSERTYVYTNDMFVIHRPSRLGSELSSTRLSSQGTS</sequence>
<proteinExistence type="predicted"/>
<dbReference type="AlphaFoldDB" id="A0AAE0Z3D4"/>
<name>A0AAE0Z3D4_9GAST</name>
<comment type="caution">
    <text evidence="1">The sequence shown here is derived from an EMBL/GenBank/DDBJ whole genome shotgun (WGS) entry which is preliminary data.</text>
</comment>
<keyword evidence="2" id="KW-1185">Reference proteome</keyword>
<evidence type="ECO:0000313" key="2">
    <source>
        <dbReference type="Proteomes" id="UP001283361"/>
    </source>
</evidence>
<reference evidence="1" key="1">
    <citation type="journal article" date="2023" name="G3 (Bethesda)">
        <title>A reference genome for the long-term kleptoplast-retaining sea slug Elysia crispata morphotype clarki.</title>
        <authorList>
            <person name="Eastman K.E."/>
            <person name="Pendleton A.L."/>
            <person name="Shaikh M.A."/>
            <person name="Suttiyut T."/>
            <person name="Ogas R."/>
            <person name="Tomko P."/>
            <person name="Gavelis G."/>
            <person name="Widhalm J.R."/>
            <person name="Wisecaver J.H."/>
        </authorList>
    </citation>
    <scope>NUCLEOTIDE SEQUENCE</scope>
    <source>
        <strain evidence="1">ECLA1</strain>
    </source>
</reference>
<evidence type="ECO:0000313" key="1">
    <source>
        <dbReference type="EMBL" id="KAK3762022.1"/>
    </source>
</evidence>
<accession>A0AAE0Z3D4</accession>